<dbReference type="InterPro" id="IPR009003">
    <property type="entry name" value="Peptidase_S1_PA"/>
</dbReference>
<evidence type="ECO:0000256" key="5">
    <source>
        <dbReference type="ARBA" id="ARBA00023157"/>
    </source>
</evidence>
<feature type="signal peptide" evidence="7">
    <location>
        <begin position="1"/>
        <end position="27"/>
    </location>
</feature>
<dbReference type="PROSITE" id="PS50240">
    <property type="entry name" value="TRYPSIN_DOM"/>
    <property type="match status" value="1"/>
</dbReference>
<evidence type="ECO:0000256" key="6">
    <source>
        <dbReference type="SAM" id="MobiDB-lite"/>
    </source>
</evidence>
<feature type="region of interest" description="Disordered" evidence="6">
    <location>
        <begin position="293"/>
        <end position="336"/>
    </location>
</feature>
<sequence>MECSLIGVARFIYIILCITLAVPRVSSESDSFDIWANDNDTSNSYNHSVPLLNDFKNTTRSRNDFSSNDTNQNSSRIENSGVHLKKQNIENGNKNFNHQRGAFYYASSSDARQDDTSVHIFIKDHESSGKSNVKVAKNTNNLLTSKDDKLCVGECYEKTVKNSKKESVLDNKIPKPDGKDINKMVIAPVIDGNSTENRFSEVESSSESSIIYENYFGDMYPDKKSNQNLTDDAFQNFLSELTKQNASEISSSDSSYIIFRRRSFDDEDDSSEIASMESKPVAANLRDSFERYSDIDDGFRPNYPPLGLQGRRSRSDDSSENLSPPNGVYRRTGGRSRVPLIPVFPEPQNNGTKENVAEKNVTAEQLTEIINQLRQARAAGVKFTEEDSNRQACQTNDGSAGTCTPLPECRPVMDTIRSQMPTICRWIRDMPVVCCPNPTLSRRFDIPNCGTRTIRGLNRVARQVARSIPLEFGVSSDKRPAVAGGEESQLGAWPWMAGIYTRNFGIENFLCGAAIINKRHLVTAAHCFRTRGGARILPTRFTVRVGNIKVLEGTQHLIESIIIHPQYIPREHYNDIAVIKLKEPINFESNVRPICLPTSPQIRRKKLLGKEVTVTGWGDQDFGGKRATILREVSVKVINVSSCDKSYEPVRGSTLPRGITRQFICAGVPEGGKDACQRDSGGPLMLLENSVWILVGVVSFGFQCARAEYPGVYTRVTDYLDWLQEVASET</sequence>
<dbReference type="PRINTS" id="PR00722">
    <property type="entry name" value="CHYMOTRYPSIN"/>
</dbReference>
<dbReference type="InterPro" id="IPR001314">
    <property type="entry name" value="Peptidase_S1A"/>
</dbReference>
<dbReference type="PROSITE" id="PS51888">
    <property type="entry name" value="CLIP"/>
    <property type="match status" value="1"/>
</dbReference>
<keyword evidence="4" id="KW-0720">Serine protease</keyword>
<evidence type="ECO:0000313" key="11">
    <source>
        <dbReference type="Proteomes" id="UP001497382"/>
    </source>
</evidence>
<evidence type="ECO:0000259" key="8">
    <source>
        <dbReference type="PROSITE" id="PS50240"/>
    </source>
</evidence>
<evidence type="ECO:0000256" key="4">
    <source>
        <dbReference type="ARBA" id="ARBA00022825"/>
    </source>
</evidence>
<feature type="chain" id="PRO_5043965434" evidence="7">
    <location>
        <begin position="28"/>
        <end position="730"/>
    </location>
</feature>
<feature type="region of interest" description="Disordered" evidence="6">
    <location>
        <begin position="59"/>
        <end position="82"/>
    </location>
</feature>
<evidence type="ECO:0000256" key="1">
    <source>
        <dbReference type="ARBA" id="ARBA00022670"/>
    </source>
</evidence>
<feature type="domain" description="Clip" evidence="9">
    <location>
        <begin position="392"/>
        <end position="435"/>
    </location>
</feature>
<feature type="domain" description="Peptidase S1" evidence="8">
    <location>
        <begin position="482"/>
        <end position="728"/>
    </location>
</feature>
<dbReference type="GO" id="GO:0004252">
    <property type="term" value="F:serine-type endopeptidase activity"/>
    <property type="evidence" value="ECO:0007669"/>
    <property type="project" value="InterPro"/>
</dbReference>
<evidence type="ECO:0000256" key="7">
    <source>
        <dbReference type="SAM" id="SignalP"/>
    </source>
</evidence>
<dbReference type="SMART" id="SM00680">
    <property type="entry name" value="CLIP"/>
    <property type="match status" value="1"/>
</dbReference>
<evidence type="ECO:0000256" key="2">
    <source>
        <dbReference type="ARBA" id="ARBA00022729"/>
    </source>
</evidence>
<dbReference type="EMBL" id="CAXIEN010000050">
    <property type="protein sequence ID" value="CAL1270730.1"/>
    <property type="molecule type" value="Genomic_DNA"/>
</dbReference>
<organism evidence="10 11">
    <name type="scientific">Larinioides sclopetarius</name>
    <dbReference type="NCBI Taxonomy" id="280406"/>
    <lineage>
        <taxon>Eukaryota</taxon>
        <taxon>Metazoa</taxon>
        <taxon>Ecdysozoa</taxon>
        <taxon>Arthropoda</taxon>
        <taxon>Chelicerata</taxon>
        <taxon>Arachnida</taxon>
        <taxon>Araneae</taxon>
        <taxon>Araneomorphae</taxon>
        <taxon>Entelegynae</taxon>
        <taxon>Araneoidea</taxon>
        <taxon>Araneidae</taxon>
        <taxon>Larinioides</taxon>
    </lineage>
</organism>
<dbReference type="PROSITE" id="PS00134">
    <property type="entry name" value="TRYPSIN_HIS"/>
    <property type="match status" value="1"/>
</dbReference>
<keyword evidence="3" id="KW-0378">Hydrolase</keyword>
<accession>A0AAV1ZGU5</accession>
<name>A0AAV1ZGU5_9ARAC</name>
<evidence type="ECO:0000313" key="10">
    <source>
        <dbReference type="EMBL" id="CAL1270730.1"/>
    </source>
</evidence>
<gene>
    <name evidence="10" type="ORF">LARSCL_LOCUS5460</name>
</gene>
<dbReference type="CDD" id="cd00190">
    <property type="entry name" value="Tryp_SPc"/>
    <property type="match status" value="1"/>
</dbReference>
<evidence type="ECO:0000256" key="3">
    <source>
        <dbReference type="ARBA" id="ARBA00022801"/>
    </source>
</evidence>
<evidence type="ECO:0000259" key="9">
    <source>
        <dbReference type="PROSITE" id="PS51888"/>
    </source>
</evidence>
<dbReference type="InterPro" id="IPR001254">
    <property type="entry name" value="Trypsin_dom"/>
</dbReference>
<keyword evidence="5" id="KW-1015">Disulfide bond</keyword>
<dbReference type="InterPro" id="IPR018114">
    <property type="entry name" value="TRYPSIN_HIS"/>
</dbReference>
<keyword evidence="1" id="KW-0645">Protease</keyword>
<dbReference type="GO" id="GO:0006508">
    <property type="term" value="P:proteolysis"/>
    <property type="evidence" value="ECO:0007669"/>
    <property type="project" value="UniProtKB-KW"/>
</dbReference>
<dbReference type="SUPFAM" id="SSF50494">
    <property type="entry name" value="Trypsin-like serine proteases"/>
    <property type="match status" value="1"/>
</dbReference>
<proteinExistence type="predicted"/>
<reference evidence="10 11" key="1">
    <citation type="submission" date="2024-04" db="EMBL/GenBank/DDBJ databases">
        <authorList>
            <person name="Rising A."/>
            <person name="Reimegard J."/>
            <person name="Sonavane S."/>
            <person name="Akerstrom W."/>
            <person name="Nylinder S."/>
            <person name="Hedman E."/>
            <person name="Kallberg Y."/>
        </authorList>
    </citation>
    <scope>NUCLEOTIDE SEQUENCE [LARGE SCALE GENOMIC DNA]</scope>
</reference>
<dbReference type="FunFam" id="2.40.10.10:FF:000006">
    <property type="entry name" value="Serine proteinase stubble"/>
    <property type="match status" value="1"/>
</dbReference>
<dbReference type="AlphaFoldDB" id="A0AAV1ZGU5"/>
<dbReference type="InterPro" id="IPR043504">
    <property type="entry name" value="Peptidase_S1_PA_chymotrypsin"/>
</dbReference>
<dbReference type="Pfam" id="PF00089">
    <property type="entry name" value="Trypsin"/>
    <property type="match status" value="1"/>
</dbReference>
<dbReference type="PANTHER" id="PTHR24252:SF7">
    <property type="entry name" value="HYALIN"/>
    <property type="match status" value="1"/>
</dbReference>
<protein>
    <submittedName>
        <fullName evidence="10">Uncharacterized protein</fullName>
    </submittedName>
</protein>
<feature type="compositionally biased region" description="Polar residues" evidence="6">
    <location>
        <begin position="59"/>
        <end position="78"/>
    </location>
</feature>
<dbReference type="SMART" id="SM00020">
    <property type="entry name" value="Tryp_SPc"/>
    <property type="match status" value="1"/>
</dbReference>
<dbReference type="Proteomes" id="UP001497382">
    <property type="component" value="Unassembled WGS sequence"/>
</dbReference>
<dbReference type="Gene3D" id="2.40.10.10">
    <property type="entry name" value="Trypsin-like serine proteases"/>
    <property type="match status" value="1"/>
</dbReference>
<comment type="caution">
    <text evidence="10">The sequence shown here is derived from an EMBL/GenBank/DDBJ whole genome shotgun (WGS) entry which is preliminary data.</text>
</comment>
<dbReference type="PANTHER" id="PTHR24252">
    <property type="entry name" value="ACROSIN-RELATED"/>
    <property type="match status" value="1"/>
</dbReference>
<keyword evidence="11" id="KW-1185">Reference proteome</keyword>
<keyword evidence="2 7" id="KW-0732">Signal</keyword>
<dbReference type="InterPro" id="IPR022700">
    <property type="entry name" value="CLIP"/>
</dbReference>